<name>A0A1H6Z004_9BACT</name>
<dbReference type="InterPro" id="IPR007452">
    <property type="entry name" value="TamB_C"/>
</dbReference>
<dbReference type="PANTHER" id="PTHR36985:SF1">
    <property type="entry name" value="TRANSLOCATION AND ASSEMBLY MODULE SUBUNIT TAMB"/>
    <property type="match status" value="1"/>
</dbReference>
<proteinExistence type="predicted"/>
<evidence type="ECO:0000259" key="6">
    <source>
        <dbReference type="Pfam" id="PF04357"/>
    </source>
</evidence>
<accession>A0A1H6Z004</accession>
<dbReference type="Pfam" id="PF05170">
    <property type="entry name" value="AsmA"/>
    <property type="match status" value="1"/>
</dbReference>
<gene>
    <name evidence="8" type="ORF">SAMN05192553_104118</name>
</gene>
<comment type="subcellular location">
    <subcellularLocation>
        <location evidence="1">Membrane</location>
        <topology evidence="1">Single-pass membrane protein</topology>
    </subcellularLocation>
</comment>
<evidence type="ECO:0000256" key="3">
    <source>
        <dbReference type="ARBA" id="ARBA00022989"/>
    </source>
</evidence>
<feature type="transmembrane region" description="Helical" evidence="5">
    <location>
        <begin position="12"/>
        <end position="33"/>
    </location>
</feature>
<evidence type="ECO:0000256" key="4">
    <source>
        <dbReference type="ARBA" id="ARBA00023136"/>
    </source>
</evidence>
<dbReference type="Proteomes" id="UP000199403">
    <property type="component" value="Unassembled WGS sequence"/>
</dbReference>
<sequence length="1677" mass="185183">MSKRKNILRQIFKVAGWISLVLFLLLAVLLLFIRSPFGQKLLVGKATSYVSEKTNTKFSIDRLFVTFRGDLFLEGLYLEDQKGDTLIYSQRLETGVSLLPFFRKNELAISRLEWEGLQANVRRDTSGTFNFDFLLEAFSGSPADSTSRSEPQQEQTQAFPEISTGPVVLQQWKIRYEDDFSGTDATLDLGELNAKLDGMSLDSMEFHVSNLHWENSEFSYIQREPLPKETDSSDSELALPLLILDRFSLSNIHVQYQSLPDGMDLEASIGEFLLDLPEANLPEKRIRINRVQLKHSQVAYRSLPEEGDTGNGSTADAPADDFSWPEWNIELASLDLVENEIRYQVADKPVRTGEFDPDNLVLTGINMEFDHVFFTTRGAGASVKQLAFRERSGFALEKFQLDLGMDTTGLRLEEIRMATGSSKLAGALSLSFESLDGFIARPEDSGFAIRLGELGLGLTDAYYFAPELREDPYLRILESKPLSGEIEASGTLQSVKLKNVAAHWGSQTGMHLQGQIGSPVDPERISWRLDTLTFASVREDLNRLYPQDSLGIAYPDNLGLALRSEGTLEEFSLNSRLDAFESSMGLEATATAAEGGYTYALRSDLSSFPLGNLLQNPELGNLGFTLIAEGNTGPPEALDLVLETQISEWEVFGHDYAGLRLQADISEGLGKLELSQEEEFLDLQLRAEVDLDPNDFDLQLDFNLNGADLNGLNLSSRMLRIGMDLTANAKGNGSSYEVQSQLRNGTVVLEEQSLPMGDWDLALGVSPDTTDFRVESNLLQGTLHANADPSRIMDGLLRHVNRYFSDSLPRLDRQDSTGLLADLVLKVRPTLLLDEVVLPGLERMDEGSIEVTFDEANAALEGRVDFPYLSYSGLVMDSLGIRIHSDSENFDFGFGLVGLESGPVSLGRTYVTGKILEKTLYLDFNAWDEEELLTHVAFDVSPVPDSLRIHVNPDSLIFNRKEWTVPPDNEVLLGPSLIGFREFAYSREGQEFSIANKGDDAFALKFNDFRLATFTTLLNADEMVASGLVNGEVVVENPFGATGLLADITIRDLGFLEVPLGNLSLNAATSSQNSYDFDLALADKGIELQLSGGYRADPEGAQLDLALNLERLDMDVLAGLSAGNIRDGSGYLSGSFGVEGSINSPRYQGSLRFQDTEFSVSALNAAFTLDNQEIDLDQTGVFLNQLTIRDAQGNEFKLDGEISTESLSNPGFDLTLETKNFRVLNSTVEDNDLFYGDAIIGANVTVQGDLNLPVVDAELTIEDGTNLSFVVPESQLDVVEREGVVLFVNREDPEDVLTKRMDENVSAGFSGYQISALLNVSSSAIFNLVIDQRSGDNLLVEGAADLRLNIDPNGRINLTGRYELSRGHYELSLYNLVNRKFDIQEGSSITWAGDPLDATLDITAIYRIRTSAAGLMTSAAAGGSRENMAQYRQELPFLVYLMINGELLSPLISFRMDMPEDQRGAAGGSVYAQVQQLNNREGELNRQVFSLMVLNRFFPDGDNAGGGSTAAMARSSVSQLLSGQLKSLTDNVLGNSGLELDVDLDSFQDYQQGSLQARTQLNLNARKRFLDDRLVVQVGSQIDIEGSSQNRGAENTLLGNVSIEYLLTENGRYRLRGFRKNQFESFIDGQLVVTGVSAIFNREFNHFRELWKGIETRRNGSNLMASPTENPEKKPEN</sequence>
<dbReference type="OrthoDB" id="9811276at2"/>
<evidence type="ECO:0000259" key="7">
    <source>
        <dbReference type="Pfam" id="PF05170"/>
    </source>
</evidence>
<dbReference type="GO" id="GO:0005886">
    <property type="term" value="C:plasma membrane"/>
    <property type="evidence" value="ECO:0007669"/>
    <property type="project" value="InterPro"/>
</dbReference>
<evidence type="ECO:0000256" key="1">
    <source>
        <dbReference type="ARBA" id="ARBA00004167"/>
    </source>
</evidence>
<evidence type="ECO:0000256" key="2">
    <source>
        <dbReference type="ARBA" id="ARBA00022692"/>
    </source>
</evidence>
<evidence type="ECO:0000256" key="5">
    <source>
        <dbReference type="SAM" id="Phobius"/>
    </source>
</evidence>
<dbReference type="RefSeq" id="WP_092175232.1">
    <property type="nucleotide sequence ID" value="NZ_FNZH01000004.1"/>
</dbReference>
<reference evidence="9" key="1">
    <citation type="submission" date="2016-10" db="EMBL/GenBank/DDBJ databases">
        <authorList>
            <person name="Varghese N."/>
            <person name="Submissions S."/>
        </authorList>
    </citation>
    <scope>NUCLEOTIDE SEQUENCE [LARGE SCALE GENOMIC DNA]</scope>
    <source>
        <strain evidence="9">IBRC-M 10761</strain>
    </source>
</reference>
<dbReference type="STRING" id="1416801.SAMN05192553_104118"/>
<keyword evidence="4 5" id="KW-0472">Membrane</keyword>
<keyword evidence="3 5" id="KW-1133">Transmembrane helix</keyword>
<feature type="domain" description="AsmA" evidence="7">
    <location>
        <begin position="10"/>
        <end position="218"/>
    </location>
</feature>
<protein>
    <submittedName>
        <fullName evidence="8">AsmA family protein</fullName>
    </submittedName>
</protein>
<dbReference type="EMBL" id="FNZH01000004">
    <property type="protein sequence ID" value="SEJ46809.1"/>
    <property type="molecule type" value="Genomic_DNA"/>
</dbReference>
<dbReference type="PANTHER" id="PTHR36985">
    <property type="entry name" value="TRANSLOCATION AND ASSEMBLY MODULE SUBUNIT TAMB"/>
    <property type="match status" value="1"/>
</dbReference>
<organism evidence="8 9">
    <name type="scientific">Cyclobacterium xiamenense</name>
    <dbReference type="NCBI Taxonomy" id="1297121"/>
    <lineage>
        <taxon>Bacteria</taxon>
        <taxon>Pseudomonadati</taxon>
        <taxon>Bacteroidota</taxon>
        <taxon>Cytophagia</taxon>
        <taxon>Cytophagales</taxon>
        <taxon>Cyclobacteriaceae</taxon>
        <taxon>Cyclobacterium</taxon>
    </lineage>
</organism>
<keyword evidence="2 5" id="KW-0812">Transmembrane</keyword>
<keyword evidence="9" id="KW-1185">Reference proteome</keyword>
<evidence type="ECO:0000313" key="8">
    <source>
        <dbReference type="EMBL" id="SEJ46809.1"/>
    </source>
</evidence>
<dbReference type="InterPro" id="IPR007844">
    <property type="entry name" value="AsmA"/>
</dbReference>
<dbReference type="GO" id="GO:0009306">
    <property type="term" value="P:protein secretion"/>
    <property type="evidence" value="ECO:0007669"/>
    <property type="project" value="InterPro"/>
</dbReference>
<evidence type="ECO:0000313" key="9">
    <source>
        <dbReference type="Proteomes" id="UP000199403"/>
    </source>
</evidence>
<feature type="domain" description="Translocation and assembly module TamB C-terminal" evidence="6">
    <location>
        <begin position="1185"/>
        <end position="1643"/>
    </location>
</feature>
<dbReference type="Pfam" id="PF04357">
    <property type="entry name" value="TamB"/>
    <property type="match status" value="1"/>
</dbReference>